<keyword evidence="3 5" id="KW-0238">DNA-binding</keyword>
<evidence type="ECO:0000256" key="1">
    <source>
        <dbReference type="ARBA" id="ARBA00005820"/>
    </source>
</evidence>
<dbReference type="InterPro" id="IPR016032">
    <property type="entry name" value="Sig_transdc_resp-reg_C-effctor"/>
</dbReference>
<keyword evidence="2" id="KW-0805">Transcription regulation</keyword>
<evidence type="ECO:0000259" key="7">
    <source>
        <dbReference type="PROSITE" id="PS51755"/>
    </source>
</evidence>
<accession>A0A328NPV6</accession>
<evidence type="ECO:0000256" key="6">
    <source>
        <dbReference type="SAM" id="MobiDB-lite"/>
    </source>
</evidence>
<dbReference type="InterPro" id="IPR042197">
    <property type="entry name" value="Apaf_helical"/>
</dbReference>
<evidence type="ECO:0000256" key="4">
    <source>
        <dbReference type="ARBA" id="ARBA00023163"/>
    </source>
</evidence>
<dbReference type="CDD" id="cd15831">
    <property type="entry name" value="BTAD"/>
    <property type="match status" value="1"/>
</dbReference>
<name>A0A328NPV6_9ACTN</name>
<dbReference type="SMART" id="SM00862">
    <property type="entry name" value="Trans_reg_C"/>
    <property type="match status" value="1"/>
</dbReference>
<dbReference type="SUPFAM" id="SSF48452">
    <property type="entry name" value="TPR-like"/>
    <property type="match status" value="2"/>
</dbReference>
<gene>
    <name evidence="8" type="ORF">PSN13_01825</name>
</gene>
<dbReference type="Gene3D" id="1.10.10.10">
    <property type="entry name" value="Winged helix-like DNA-binding domain superfamily/Winged helix DNA-binding domain"/>
    <property type="match status" value="2"/>
</dbReference>
<comment type="caution">
    <text evidence="8">The sequence shown here is derived from an EMBL/GenBank/DDBJ whole genome shotgun (WGS) entry which is preliminary data.</text>
</comment>
<feature type="DNA-binding region" description="OmpR/PhoB-type" evidence="5">
    <location>
        <begin position="1"/>
        <end position="94"/>
    </location>
</feature>
<evidence type="ECO:0000313" key="9">
    <source>
        <dbReference type="Proteomes" id="UP000249419"/>
    </source>
</evidence>
<dbReference type="Gene3D" id="3.40.50.300">
    <property type="entry name" value="P-loop containing nucleotide triphosphate hydrolases"/>
    <property type="match status" value="1"/>
</dbReference>
<dbReference type="Pfam" id="PF03704">
    <property type="entry name" value="BTAD"/>
    <property type="match status" value="1"/>
</dbReference>
<dbReference type="InterPro" id="IPR019734">
    <property type="entry name" value="TPR_rpt"/>
</dbReference>
<dbReference type="Pfam" id="PF13424">
    <property type="entry name" value="TPR_12"/>
    <property type="match status" value="1"/>
</dbReference>
<dbReference type="InterPro" id="IPR011990">
    <property type="entry name" value="TPR-like_helical_dom_sf"/>
</dbReference>
<evidence type="ECO:0000313" key="8">
    <source>
        <dbReference type="EMBL" id="RAO36908.1"/>
    </source>
</evidence>
<dbReference type="SUPFAM" id="SSF52540">
    <property type="entry name" value="P-loop containing nucleoside triphosphate hydrolases"/>
    <property type="match status" value="1"/>
</dbReference>
<feature type="compositionally biased region" description="Low complexity" evidence="6">
    <location>
        <begin position="995"/>
        <end position="1008"/>
    </location>
</feature>
<dbReference type="GO" id="GO:0043531">
    <property type="term" value="F:ADP binding"/>
    <property type="evidence" value="ECO:0007669"/>
    <property type="project" value="InterPro"/>
</dbReference>
<dbReference type="InterPro" id="IPR051677">
    <property type="entry name" value="AfsR-DnrI-RedD_regulator"/>
</dbReference>
<dbReference type="AlphaFoldDB" id="A0A328NPV6"/>
<proteinExistence type="inferred from homology"/>
<dbReference type="EMBL" id="PYAG01000006">
    <property type="protein sequence ID" value="RAO36908.1"/>
    <property type="molecule type" value="Genomic_DNA"/>
</dbReference>
<dbReference type="Gene3D" id="1.10.8.430">
    <property type="entry name" value="Helical domain of apoptotic protease-activating factors"/>
    <property type="match status" value="1"/>
</dbReference>
<feature type="domain" description="OmpR/PhoB-type" evidence="7">
    <location>
        <begin position="1"/>
        <end position="94"/>
    </location>
</feature>
<evidence type="ECO:0000256" key="2">
    <source>
        <dbReference type="ARBA" id="ARBA00023015"/>
    </source>
</evidence>
<dbReference type="PRINTS" id="PR00364">
    <property type="entry name" value="DISEASERSIST"/>
</dbReference>
<dbReference type="GO" id="GO:0003677">
    <property type="term" value="F:DNA binding"/>
    <property type="evidence" value="ECO:0007669"/>
    <property type="project" value="UniProtKB-UniRule"/>
</dbReference>
<dbReference type="InterPro" id="IPR005158">
    <property type="entry name" value="BTAD"/>
</dbReference>
<feature type="region of interest" description="Disordered" evidence="6">
    <location>
        <begin position="1057"/>
        <end position="1105"/>
    </location>
</feature>
<dbReference type="InterPro" id="IPR027417">
    <property type="entry name" value="P-loop_NTPase"/>
</dbReference>
<dbReference type="GO" id="GO:0006355">
    <property type="term" value="P:regulation of DNA-templated transcription"/>
    <property type="evidence" value="ECO:0007669"/>
    <property type="project" value="InterPro"/>
</dbReference>
<evidence type="ECO:0000256" key="5">
    <source>
        <dbReference type="PROSITE-ProRule" id="PRU01091"/>
    </source>
</evidence>
<comment type="similarity">
    <text evidence="1">Belongs to the AfsR/DnrI/RedD regulatory family.</text>
</comment>
<dbReference type="SMART" id="SM01043">
    <property type="entry name" value="BTAD"/>
    <property type="match status" value="1"/>
</dbReference>
<dbReference type="Gene3D" id="1.25.40.10">
    <property type="entry name" value="Tetratricopeptide repeat domain"/>
    <property type="match status" value="3"/>
</dbReference>
<reference evidence="8 9" key="1">
    <citation type="submission" date="2018-03" db="EMBL/GenBank/DDBJ databases">
        <title>Defining the species Micromonospora saelicesensis and Micromonospora noduli under the framework of genomics.</title>
        <authorList>
            <person name="Riesco R."/>
            <person name="Trujillo M.E."/>
        </authorList>
    </citation>
    <scope>NUCLEOTIDE SEQUENCE [LARGE SCALE GENOMIC DNA]</scope>
    <source>
        <strain evidence="8 9">PSN13</strain>
    </source>
</reference>
<sequence length="1105" mass="120199">MEIQVLGGLSVQLSTNTLRLGTPKQQTIFAMLTIQPERLVTVDDLVDELWADRPPRSAVANVRTYAANLRRAFDAFPAGRGAIERQRSGYRLVVDPERVDVFRFELERNAGREALTGGHLDRARELLGRALARWRGPMLAGVPLGPVLTSRAVAAEEERLLTVELLADVQLRSGRDDLAIALLREVVGRHPLREPAYVLLMRALHERGDNAEALAVYDEIRTTLTTELGVGPGGNLEELRRSIVTAMSRPGSARAAVRVRGPDRARPPAGGAGVAVSAAPEPAAQISPVDHLPRAVTDFVGRADVVWRLLAETRRVEERVPAVHIIDGMAGSGKTALAVHLARRLSDRYADAALFIDLCGHGDKNRIEPAGALFTLLRQLGVPADRVPVEFDDRVELWRQELARRRAVVILDNAASSEQIMPLLPAEPTTVVLVTSRRRLSHPDAGPSRTLPVMSPQESVDLLSLSVGRDRVEAEPDAAAEVVRRCGYLPLAIRLAGARLAHRRGWRLADLVEQLAGDAPVLHHLAQEESTVTGAFAASYEPLPPPTKRVFRFLGLYPGSRFGAPAVAALTGLTITEARAALDDLVDRNLVEDLDSTRYRLHDLMRQYSIDLCSGTDSSNDRRRGLARLFDFTLEAVLKVADLLEPGVIRSQVTHIPTGQLELVEAIGEPTADWLEAERTDLVTMVVSARESGFHQHCWQLARALWRFCYIRGYFEDIILTHRHGLEAAEAAGDIDALALMNNYLASAYVRTGNKQGALDHLTRSVELSRNSRDALNPARYRANLAAVYWWSGHLAESVKLGFACLRDYKVYGNVGGSILLPNLGLALSALGRYEEALRIHRLHLAWARTNSDEFHTLNALSHIGAVRLRMGDLPQAIRILLASLALRDRTGHRYAEAEVRNDLGIAYRGLGRLVEAQQEHELARKLSIGSGGATRRGGCAQRTRPHPAGAGSGRRGVRGAPGGVAVGHSDRAPPRAGSSVNRARRTLRPHRPGRGAAALGAGVGDLPTDGRAGALRGRTSPRRVDWRDSGRRALTSLNGAYRFLIGRLGNLPTVSANGGGSAPGQNRVVDTRPLLGPPSDLGGGLVREERRRGRSAVSTRCSSA</sequence>
<keyword evidence="4" id="KW-0804">Transcription</keyword>
<dbReference type="Proteomes" id="UP000249419">
    <property type="component" value="Unassembled WGS sequence"/>
</dbReference>
<dbReference type="SMART" id="SM00028">
    <property type="entry name" value="TPR"/>
    <property type="match status" value="4"/>
</dbReference>
<dbReference type="PROSITE" id="PS51755">
    <property type="entry name" value="OMPR_PHOB"/>
    <property type="match status" value="1"/>
</dbReference>
<dbReference type="GO" id="GO:0000160">
    <property type="term" value="P:phosphorelay signal transduction system"/>
    <property type="evidence" value="ECO:0007669"/>
    <property type="project" value="InterPro"/>
</dbReference>
<dbReference type="InterPro" id="IPR001867">
    <property type="entry name" value="OmpR/PhoB-type_DNA-bd"/>
</dbReference>
<feature type="compositionally biased region" description="Basic residues" evidence="6">
    <location>
        <begin position="983"/>
        <end position="994"/>
    </location>
</feature>
<dbReference type="PANTHER" id="PTHR35807:SF1">
    <property type="entry name" value="TRANSCRIPTIONAL REGULATOR REDD"/>
    <property type="match status" value="1"/>
</dbReference>
<feature type="compositionally biased region" description="Gly residues" evidence="6">
    <location>
        <begin position="951"/>
        <end position="966"/>
    </location>
</feature>
<organism evidence="8 9">
    <name type="scientific">Micromonospora saelicesensis</name>
    <dbReference type="NCBI Taxonomy" id="285676"/>
    <lineage>
        <taxon>Bacteria</taxon>
        <taxon>Bacillati</taxon>
        <taxon>Actinomycetota</taxon>
        <taxon>Actinomycetes</taxon>
        <taxon>Micromonosporales</taxon>
        <taxon>Micromonosporaceae</taxon>
        <taxon>Micromonospora</taxon>
    </lineage>
</organism>
<protein>
    <submittedName>
        <fullName evidence="8">Transcriptional regulatory protein MoaR1</fullName>
    </submittedName>
</protein>
<feature type="region of interest" description="Disordered" evidence="6">
    <location>
        <begin position="930"/>
        <end position="1024"/>
    </location>
</feature>
<dbReference type="SUPFAM" id="SSF46894">
    <property type="entry name" value="C-terminal effector domain of the bipartite response regulators"/>
    <property type="match status" value="1"/>
</dbReference>
<dbReference type="Pfam" id="PF13176">
    <property type="entry name" value="TPR_7"/>
    <property type="match status" value="1"/>
</dbReference>
<dbReference type="InterPro" id="IPR036388">
    <property type="entry name" value="WH-like_DNA-bd_sf"/>
</dbReference>
<dbReference type="PANTHER" id="PTHR35807">
    <property type="entry name" value="TRANSCRIPTIONAL REGULATOR REDD-RELATED"/>
    <property type="match status" value="1"/>
</dbReference>
<evidence type="ECO:0000256" key="3">
    <source>
        <dbReference type="ARBA" id="ARBA00023125"/>
    </source>
</evidence>